<comment type="caution">
    <text evidence="2">The sequence shown here is derived from an EMBL/GenBank/DDBJ whole genome shotgun (WGS) entry which is preliminary data.</text>
</comment>
<dbReference type="Proteomes" id="UP000663992">
    <property type="component" value="Unassembled WGS sequence"/>
</dbReference>
<sequence>MNALHLPWRQARLAVAASLASFASLPASALTFQLGEIEGQFDSNLSVGAAWALRNPKPELIVYRSGDDGRRNFEQGKTFSKIFKGVHDLEL</sequence>
<protein>
    <submittedName>
        <fullName evidence="2">DUF1302 family protein</fullName>
    </submittedName>
</protein>
<evidence type="ECO:0000313" key="2">
    <source>
        <dbReference type="EMBL" id="MBN7822327.1"/>
    </source>
</evidence>
<evidence type="ECO:0000256" key="1">
    <source>
        <dbReference type="SAM" id="SignalP"/>
    </source>
</evidence>
<reference evidence="2 3" key="1">
    <citation type="submission" date="2021-03" db="EMBL/GenBank/DDBJ databases">
        <title>novel species isolated from a fishpond in China.</title>
        <authorList>
            <person name="Lu H."/>
            <person name="Cai Z."/>
        </authorList>
    </citation>
    <scope>NUCLEOTIDE SEQUENCE [LARGE SCALE GENOMIC DNA]</scope>
    <source>
        <strain evidence="2 3">Y57</strain>
    </source>
</reference>
<name>A0ABS3CYX9_9ALTE</name>
<keyword evidence="1" id="KW-0732">Signal</keyword>
<feature type="non-terminal residue" evidence="2">
    <location>
        <position position="91"/>
    </location>
</feature>
<dbReference type="Pfam" id="PF06980">
    <property type="entry name" value="DUF1302"/>
    <property type="match status" value="1"/>
</dbReference>
<organism evidence="2 3">
    <name type="scientific">Bowmanella yangjiangensis</name>
    <dbReference type="NCBI Taxonomy" id="2811230"/>
    <lineage>
        <taxon>Bacteria</taxon>
        <taxon>Pseudomonadati</taxon>
        <taxon>Pseudomonadota</taxon>
        <taxon>Gammaproteobacteria</taxon>
        <taxon>Alteromonadales</taxon>
        <taxon>Alteromonadaceae</taxon>
        <taxon>Bowmanella</taxon>
    </lineage>
</organism>
<feature type="chain" id="PRO_5045677501" evidence="1">
    <location>
        <begin position="30"/>
        <end position="91"/>
    </location>
</feature>
<dbReference type="InterPro" id="IPR010727">
    <property type="entry name" value="DUF1302"/>
</dbReference>
<evidence type="ECO:0000313" key="3">
    <source>
        <dbReference type="Proteomes" id="UP000663992"/>
    </source>
</evidence>
<feature type="signal peptide" evidence="1">
    <location>
        <begin position="1"/>
        <end position="29"/>
    </location>
</feature>
<proteinExistence type="predicted"/>
<dbReference type="RefSeq" id="WP_206596267.1">
    <property type="nucleotide sequence ID" value="NZ_JAFKCS010000050.1"/>
</dbReference>
<gene>
    <name evidence="2" type="ORF">J0A65_20845</name>
</gene>
<keyword evidence="3" id="KW-1185">Reference proteome</keyword>
<accession>A0ABS3CYX9</accession>
<dbReference type="EMBL" id="JAFKCS010000050">
    <property type="protein sequence ID" value="MBN7822327.1"/>
    <property type="molecule type" value="Genomic_DNA"/>
</dbReference>